<dbReference type="Proteomes" id="UP001558613">
    <property type="component" value="Unassembled WGS sequence"/>
</dbReference>
<protein>
    <submittedName>
        <fullName evidence="1">Uncharacterized protein</fullName>
    </submittedName>
</protein>
<accession>A0ABR3NSC0</accession>
<reference evidence="1 2" key="1">
    <citation type="submission" date="2023-09" db="EMBL/GenBank/DDBJ databases">
        <authorList>
            <person name="Wang M."/>
        </authorList>
    </citation>
    <scope>NUCLEOTIDE SEQUENCE [LARGE SCALE GENOMIC DNA]</scope>
    <source>
        <strain evidence="1">GT-2023</strain>
        <tissue evidence="1">Liver</tissue>
    </source>
</reference>
<evidence type="ECO:0000313" key="1">
    <source>
        <dbReference type="EMBL" id="KAL1279785.1"/>
    </source>
</evidence>
<organism evidence="1 2">
    <name type="scientific">Cirrhinus molitorella</name>
    <name type="common">mud carp</name>
    <dbReference type="NCBI Taxonomy" id="172907"/>
    <lineage>
        <taxon>Eukaryota</taxon>
        <taxon>Metazoa</taxon>
        <taxon>Chordata</taxon>
        <taxon>Craniata</taxon>
        <taxon>Vertebrata</taxon>
        <taxon>Euteleostomi</taxon>
        <taxon>Actinopterygii</taxon>
        <taxon>Neopterygii</taxon>
        <taxon>Teleostei</taxon>
        <taxon>Ostariophysi</taxon>
        <taxon>Cypriniformes</taxon>
        <taxon>Cyprinidae</taxon>
        <taxon>Labeoninae</taxon>
        <taxon>Labeonini</taxon>
        <taxon>Cirrhinus</taxon>
    </lineage>
</organism>
<name>A0ABR3NSC0_9TELE</name>
<proteinExistence type="predicted"/>
<gene>
    <name evidence="1" type="ORF">QQF64_014385</name>
</gene>
<keyword evidence="2" id="KW-1185">Reference proteome</keyword>
<evidence type="ECO:0000313" key="2">
    <source>
        <dbReference type="Proteomes" id="UP001558613"/>
    </source>
</evidence>
<comment type="caution">
    <text evidence="1">The sequence shown here is derived from an EMBL/GenBank/DDBJ whole genome shotgun (WGS) entry which is preliminary data.</text>
</comment>
<sequence length="125" mass="13623">MGLNSQLIVNLWRGEGCEFRQGRRTKCDLTPHSLASVPSLPLVCPISKMAPIKRGAAEGEENDPTPYVVPPSASVALSGLRCHVKRGASAHRAWQTQHTCGARRRLASIVPRSVVWPTPQQHLSP</sequence>
<dbReference type="EMBL" id="JAYMGO010000002">
    <property type="protein sequence ID" value="KAL1279785.1"/>
    <property type="molecule type" value="Genomic_DNA"/>
</dbReference>